<gene>
    <name evidence="2" type="ORF">QBC38DRAFT_27916</name>
</gene>
<protein>
    <submittedName>
        <fullName evidence="2">Uncharacterized protein</fullName>
    </submittedName>
</protein>
<feature type="transmembrane region" description="Helical" evidence="1">
    <location>
        <begin position="49"/>
        <end position="72"/>
    </location>
</feature>
<keyword evidence="1" id="KW-1133">Transmembrane helix</keyword>
<reference evidence="2" key="1">
    <citation type="journal article" date="2023" name="Mol. Phylogenet. Evol.">
        <title>Genome-scale phylogeny and comparative genomics of the fungal order Sordariales.</title>
        <authorList>
            <person name="Hensen N."/>
            <person name="Bonometti L."/>
            <person name="Westerberg I."/>
            <person name="Brannstrom I.O."/>
            <person name="Guillou S."/>
            <person name="Cros-Aarteil S."/>
            <person name="Calhoun S."/>
            <person name="Haridas S."/>
            <person name="Kuo A."/>
            <person name="Mondo S."/>
            <person name="Pangilinan J."/>
            <person name="Riley R."/>
            <person name="LaButti K."/>
            <person name="Andreopoulos B."/>
            <person name="Lipzen A."/>
            <person name="Chen C."/>
            <person name="Yan M."/>
            <person name="Daum C."/>
            <person name="Ng V."/>
            <person name="Clum A."/>
            <person name="Steindorff A."/>
            <person name="Ohm R.A."/>
            <person name="Martin F."/>
            <person name="Silar P."/>
            <person name="Natvig D.O."/>
            <person name="Lalanne C."/>
            <person name="Gautier V."/>
            <person name="Ament-Velasquez S.L."/>
            <person name="Kruys A."/>
            <person name="Hutchinson M.I."/>
            <person name="Powell A.J."/>
            <person name="Barry K."/>
            <person name="Miller A.N."/>
            <person name="Grigoriev I.V."/>
            <person name="Debuchy R."/>
            <person name="Gladieux P."/>
            <person name="Hiltunen Thoren M."/>
            <person name="Johannesson H."/>
        </authorList>
    </citation>
    <scope>NUCLEOTIDE SEQUENCE</scope>
    <source>
        <strain evidence="2">CBS 990.96</strain>
    </source>
</reference>
<proteinExistence type="predicted"/>
<dbReference type="EMBL" id="MU865298">
    <property type="protein sequence ID" value="KAK4230465.1"/>
    <property type="molecule type" value="Genomic_DNA"/>
</dbReference>
<keyword evidence="3" id="KW-1185">Reference proteome</keyword>
<organism evidence="2 3">
    <name type="scientific">Podospora fimiseda</name>
    <dbReference type="NCBI Taxonomy" id="252190"/>
    <lineage>
        <taxon>Eukaryota</taxon>
        <taxon>Fungi</taxon>
        <taxon>Dikarya</taxon>
        <taxon>Ascomycota</taxon>
        <taxon>Pezizomycotina</taxon>
        <taxon>Sordariomycetes</taxon>
        <taxon>Sordariomycetidae</taxon>
        <taxon>Sordariales</taxon>
        <taxon>Podosporaceae</taxon>
        <taxon>Podospora</taxon>
    </lineage>
</organism>
<evidence type="ECO:0000313" key="2">
    <source>
        <dbReference type="EMBL" id="KAK4230465.1"/>
    </source>
</evidence>
<name>A0AAN7H6Q7_9PEZI</name>
<accession>A0AAN7H6Q7</accession>
<evidence type="ECO:0000313" key="3">
    <source>
        <dbReference type="Proteomes" id="UP001301958"/>
    </source>
</evidence>
<dbReference type="AlphaFoldDB" id="A0AAN7H6Q7"/>
<comment type="caution">
    <text evidence="2">The sequence shown here is derived from an EMBL/GenBank/DDBJ whole genome shotgun (WGS) entry which is preliminary data.</text>
</comment>
<dbReference type="Proteomes" id="UP001301958">
    <property type="component" value="Unassembled WGS sequence"/>
</dbReference>
<reference evidence="2" key="2">
    <citation type="submission" date="2023-05" db="EMBL/GenBank/DDBJ databases">
        <authorList>
            <consortium name="Lawrence Berkeley National Laboratory"/>
            <person name="Steindorff A."/>
            <person name="Hensen N."/>
            <person name="Bonometti L."/>
            <person name="Westerberg I."/>
            <person name="Brannstrom I.O."/>
            <person name="Guillou S."/>
            <person name="Cros-Aarteil S."/>
            <person name="Calhoun S."/>
            <person name="Haridas S."/>
            <person name="Kuo A."/>
            <person name="Mondo S."/>
            <person name="Pangilinan J."/>
            <person name="Riley R."/>
            <person name="Labutti K."/>
            <person name="Andreopoulos B."/>
            <person name="Lipzen A."/>
            <person name="Chen C."/>
            <person name="Yanf M."/>
            <person name="Daum C."/>
            <person name="Ng V."/>
            <person name="Clum A."/>
            <person name="Ohm R."/>
            <person name="Martin F."/>
            <person name="Silar P."/>
            <person name="Natvig D."/>
            <person name="Lalanne C."/>
            <person name="Gautier V."/>
            <person name="Ament-Velasquez S.L."/>
            <person name="Kruys A."/>
            <person name="Hutchinson M.I."/>
            <person name="Powell A.J."/>
            <person name="Barry K."/>
            <person name="Miller A.N."/>
            <person name="Grigoriev I.V."/>
            <person name="Debuchy R."/>
            <person name="Gladieux P."/>
            <person name="Thoren M.H."/>
            <person name="Johannesson H."/>
        </authorList>
    </citation>
    <scope>NUCLEOTIDE SEQUENCE</scope>
    <source>
        <strain evidence="2">CBS 990.96</strain>
    </source>
</reference>
<evidence type="ECO:0000256" key="1">
    <source>
        <dbReference type="SAM" id="Phobius"/>
    </source>
</evidence>
<keyword evidence="1" id="KW-0812">Transmembrane</keyword>
<sequence length="75" mass="8777">MFQSHGYYNGWTELANHIIPLTTTDLMISTHSLCFMLTTTTTSKLSETLVWVVFAYHIHKQLFFFFLLICLLPTF</sequence>
<keyword evidence="1" id="KW-0472">Membrane</keyword>